<proteinExistence type="predicted"/>
<evidence type="ECO:0000313" key="3">
    <source>
        <dbReference type="Proteomes" id="UP000887458"/>
    </source>
</evidence>
<name>A0ABQ8JG74_DERPT</name>
<dbReference type="Proteomes" id="UP000887458">
    <property type="component" value="Unassembled WGS sequence"/>
</dbReference>
<gene>
    <name evidence="2" type="ORF">DERP_010527</name>
</gene>
<dbReference type="EMBL" id="NJHN03000041">
    <property type="protein sequence ID" value="KAH9421390.1"/>
    <property type="molecule type" value="Genomic_DNA"/>
</dbReference>
<accession>A0ABQ8JG74</accession>
<comment type="caution">
    <text evidence="2">The sequence shown here is derived from an EMBL/GenBank/DDBJ whole genome shotgun (WGS) entry which is preliminary data.</text>
</comment>
<evidence type="ECO:0000313" key="2">
    <source>
        <dbReference type="EMBL" id="KAH9421390.1"/>
    </source>
</evidence>
<sequence>MGITLGFIFTVAISINVRLCQKNLGENVSDLIIRFEFTFNILSKIMITFSQVPSTQYSNTH</sequence>
<protein>
    <submittedName>
        <fullName evidence="2">Uncharacterized protein</fullName>
    </submittedName>
</protein>
<feature type="chain" id="PRO_5045160440" evidence="1">
    <location>
        <begin position="21"/>
        <end position="61"/>
    </location>
</feature>
<keyword evidence="3" id="KW-1185">Reference proteome</keyword>
<organism evidence="2 3">
    <name type="scientific">Dermatophagoides pteronyssinus</name>
    <name type="common">European house dust mite</name>
    <dbReference type="NCBI Taxonomy" id="6956"/>
    <lineage>
        <taxon>Eukaryota</taxon>
        <taxon>Metazoa</taxon>
        <taxon>Ecdysozoa</taxon>
        <taxon>Arthropoda</taxon>
        <taxon>Chelicerata</taxon>
        <taxon>Arachnida</taxon>
        <taxon>Acari</taxon>
        <taxon>Acariformes</taxon>
        <taxon>Sarcoptiformes</taxon>
        <taxon>Astigmata</taxon>
        <taxon>Psoroptidia</taxon>
        <taxon>Analgoidea</taxon>
        <taxon>Pyroglyphidae</taxon>
        <taxon>Dermatophagoidinae</taxon>
        <taxon>Dermatophagoides</taxon>
    </lineage>
</organism>
<feature type="signal peptide" evidence="1">
    <location>
        <begin position="1"/>
        <end position="20"/>
    </location>
</feature>
<reference evidence="2 3" key="1">
    <citation type="journal article" date="2018" name="J. Allergy Clin. Immunol.">
        <title>High-quality assembly of Dermatophagoides pteronyssinus genome and transcriptome reveals a wide range of novel allergens.</title>
        <authorList>
            <person name="Liu X.Y."/>
            <person name="Yang K.Y."/>
            <person name="Wang M.Q."/>
            <person name="Kwok J.S."/>
            <person name="Zeng X."/>
            <person name="Yang Z."/>
            <person name="Xiao X.J."/>
            <person name="Lau C.P."/>
            <person name="Li Y."/>
            <person name="Huang Z.M."/>
            <person name="Ba J.G."/>
            <person name="Yim A.K."/>
            <person name="Ouyang C.Y."/>
            <person name="Ngai S.M."/>
            <person name="Chan T.F."/>
            <person name="Leung E.L."/>
            <person name="Liu L."/>
            <person name="Liu Z.G."/>
            <person name="Tsui S.K."/>
        </authorList>
    </citation>
    <scope>NUCLEOTIDE SEQUENCE [LARGE SCALE GENOMIC DNA]</scope>
    <source>
        <strain evidence="2">Derp</strain>
    </source>
</reference>
<evidence type="ECO:0000256" key="1">
    <source>
        <dbReference type="SAM" id="SignalP"/>
    </source>
</evidence>
<keyword evidence="1" id="KW-0732">Signal</keyword>
<reference evidence="2 3" key="2">
    <citation type="journal article" date="2022" name="Mol. Biol. Evol.">
        <title>Comparative Genomics Reveals Insights into the Divergent Evolution of Astigmatic Mites and Household Pest Adaptations.</title>
        <authorList>
            <person name="Xiong Q."/>
            <person name="Wan A.T."/>
            <person name="Liu X."/>
            <person name="Fung C.S."/>
            <person name="Xiao X."/>
            <person name="Malainual N."/>
            <person name="Hou J."/>
            <person name="Wang L."/>
            <person name="Wang M."/>
            <person name="Yang K.Y."/>
            <person name="Cui Y."/>
            <person name="Leung E.L."/>
            <person name="Nong W."/>
            <person name="Shin S.K."/>
            <person name="Au S.W."/>
            <person name="Jeong K.Y."/>
            <person name="Chew F.T."/>
            <person name="Hui J.H."/>
            <person name="Leung T.F."/>
            <person name="Tungtrongchitr A."/>
            <person name="Zhong N."/>
            <person name="Liu Z."/>
            <person name="Tsui S.K."/>
        </authorList>
    </citation>
    <scope>NUCLEOTIDE SEQUENCE [LARGE SCALE GENOMIC DNA]</scope>
    <source>
        <strain evidence="2">Derp</strain>
    </source>
</reference>